<dbReference type="SUPFAM" id="SSF46785">
    <property type="entry name" value="Winged helix' DNA-binding domain"/>
    <property type="match status" value="1"/>
</dbReference>
<evidence type="ECO:0000256" key="3">
    <source>
        <dbReference type="ARBA" id="ARBA00007441"/>
    </source>
</evidence>
<organism evidence="13 15">
    <name type="scientific">Anaerolinea thermolimosa</name>
    <dbReference type="NCBI Taxonomy" id="229919"/>
    <lineage>
        <taxon>Bacteria</taxon>
        <taxon>Bacillati</taxon>
        <taxon>Chloroflexota</taxon>
        <taxon>Anaerolineae</taxon>
        <taxon>Anaerolineales</taxon>
        <taxon>Anaerolineaceae</taxon>
        <taxon>Anaerolinea</taxon>
    </lineage>
</organism>
<reference evidence="12" key="1">
    <citation type="journal article" date="2015" name="Genome Announc.">
        <title>Draft Genome Sequences of Anaerolinea thermolimosa IMO-1, Bellilinea caldifistulae GOMI-1, Leptolinea tardivitalis YMTK-2, Levilinea saccharolytica KIBI-1, Longilinea arvoryzae KOME-1, Previously Described as Members of the Class Anaerolineae (Chloroflexi).</title>
        <authorList>
            <person name="Matsuura N."/>
            <person name="Tourlousse M.D."/>
            <person name="Ohashi A."/>
            <person name="Hugenholtz P."/>
            <person name="Sekiguchi Y."/>
        </authorList>
    </citation>
    <scope>NUCLEOTIDE SEQUENCE</scope>
    <source>
        <strain evidence="12">IMO-1</strain>
    </source>
</reference>
<evidence type="ECO:0000256" key="6">
    <source>
        <dbReference type="ARBA" id="ARBA00022679"/>
    </source>
</evidence>
<comment type="similarity">
    <text evidence="3">Belongs to the class-I pyridoxal-phosphate-dependent aminotransferase family.</text>
</comment>
<evidence type="ECO:0000259" key="11">
    <source>
        <dbReference type="PROSITE" id="PS50949"/>
    </source>
</evidence>
<keyword evidence="10" id="KW-0804">Transcription</keyword>
<dbReference type="InterPro" id="IPR036388">
    <property type="entry name" value="WH-like_DNA-bd_sf"/>
</dbReference>
<comment type="cofactor">
    <cofactor evidence="1">
        <name>pyridoxal 5'-phosphate</name>
        <dbReference type="ChEBI" id="CHEBI:597326"/>
    </cofactor>
</comment>
<evidence type="ECO:0000256" key="2">
    <source>
        <dbReference type="ARBA" id="ARBA00005384"/>
    </source>
</evidence>
<evidence type="ECO:0000256" key="10">
    <source>
        <dbReference type="ARBA" id="ARBA00023163"/>
    </source>
</evidence>
<evidence type="ECO:0000313" key="15">
    <source>
        <dbReference type="Proteomes" id="UP000264141"/>
    </source>
</evidence>
<dbReference type="EMBL" id="DPBP01000018">
    <property type="protein sequence ID" value="HCE16965.1"/>
    <property type="molecule type" value="Genomic_DNA"/>
</dbReference>
<dbReference type="GO" id="GO:0008483">
    <property type="term" value="F:transaminase activity"/>
    <property type="evidence" value="ECO:0007669"/>
    <property type="project" value="UniProtKB-KW"/>
</dbReference>
<evidence type="ECO:0000256" key="7">
    <source>
        <dbReference type="ARBA" id="ARBA00022898"/>
    </source>
</evidence>
<evidence type="ECO:0000256" key="4">
    <source>
        <dbReference type="ARBA" id="ARBA00011738"/>
    </source>
</evidence>
<dbReference type="SMART" id="SM00345">
    <property type="entry name" value="HTH_GNTR"/>
    <property type="match status" value="1"/>
</dbReference>
<evidence type="ECO:0000313" key="13">
    <source>
        <dbReference type="EMBL" id="HCE16965.1"/>
    </source>
</evidence>
<dbReference type="InterPro" id="IPR036390">
    <property type="entry name" value="WH_DNA-bd_sf"/>
</dbReference>
<dbReference type="PANTHER" id="PTHR46577:SF1">
    <property type="entry name" value="HTH-TYPE TRANSCRIPTIONAL REGULATORY PROTEIN GABR"/>
    <property type="match status" value="1"/>
</dbReference>
<dbReference type="InterPro" id="IPR015421">
    <property type="entry name" value="PyrdxlP-dep_Trfase_major"/>
</dbReference>
<dbReference type="Proteomes" id="UP000253922">
    <property type="component" value="Unassembled WGS sequence"/>
</dbReference>
<dbReference type="Gene3D" id="1.10.10.10">
    <property type="entry name" value="Winged helix-like DNA-binding domain superfamily/Winged helix DNA-binding domain"/>
    <property type="match status" value="1"/>
</dbReference>
<comment type="subunit">
    <text evidence="4">Homodimer.</text>
</comment>
<sequence>MNMSFLAFSILCGVPVRIPIDRQSEIPLYRQIEDYLRQSILSGSLPPGAALPATRELARQLGVSRITIQNAYINLESDGLIVAREGSGTFVAPPLTPASTPRSEAEAPWPLWQQEASNTSVFSKAIYQEPIPDYQKLGPSLIRFTGVGDPRFFPVKDFLKAIQTVIRRDGVEALDYGEFGSGYPPLRQTITHILASQGIRASPNEVLITSGSQQGIALVCQVLLKPGDTILVESPTYNLALELFRSLGLKILGVPVDEHGMKVETLESLLQKWHPRLIYTIPNFQNPTGVCLSSARRRMLLELARCYNVPILEDDYAGDLRYEGRVLPAIKALDQSGDVIYTGTFSKMLMPGLRLGFLIASGPIFYRLLSEKWVTDFTTSTLIQRTLDEYVSLGRYQAHLRRSCRIHCTRRDAMLSAIRRYLPPGVHFDPPQGGLYLWLRLPEGFSTLQLLPLALQAGVEFTPGSWFFPDPVEGERYLRLNFATQPPERIEEGIRRLGEVMRRAQSARR</sequence>
<dbReference type="PROSITE" id="PS50949">
    <property type="entry name" value="HTH_GNTR"/>
    <property type="match status" value="1"/>
</dbReference>
<dbReference type="FunFam" id="3.40.640.10:FF:000053">
    <property type="entry name" value="Aminotransferase, class I"/>
    <property type="match status" value="1"/>
</dbReference>
<evidence type="ECO:0000313" key="14">
    <source>
        <dbReference type="Proteomes" id="UP000253922"/>
    </source>
</evidence>
<dbReference type="CDD" id="cd00609">
    <property type="entry name" value="AAT_like"/>
    <property type="match status" value="1"/>
</dbReference>
<dbReference type="PANTHER" id="PTHR46577">
    <property type="entry name" value="HTH-TYPE TRANSCRIPTIONAL REGULATORY PROTEIN GABR"/>
    <property type="match status" value="1"/>
</dbReference>
<protein>
    <submittedName>
        <fullName evidence="13">PLP-dependent aminotransferase family protein</fullName>
    </submittedName>
    <submittedName>
        <fullName evidence="12">Transcriptional regulator, GntR family</fullName>
    </submittedName>
</protein>
<comment type="similarity">
    <text evidence="2">In the C-terminal section; belongs to the class-I pyridoxal-phosphate-dependent aminotransferase family.</text>
</comment>
<dbReference type="PRINTS" id="PR00035">
    <property type="entry name" value="HTHGNTR"/>
</dbReference>
<dbReference type="GO" id="GO:0003700">
    <property type="term" value="F:DNA-binding transcription factor activity"/>
    <property type="evidence" value="ECO:0007669"/>
    <property type="project" value="InterPro"/>
</dbReference>
<keyword evidence="5 13" id="KW-0032">Aminotransferase</keyword>
<evidence type="ECO:0000256" key="1">
    <source>
        <dbReference type="ARBA" id="ARBA00001933"/>
    </source>
</evidence>
<dbReference type="STRING" id="229919.GCA_001050195_03224"/>
<dbReference type="InterPro" id="IPR004839">
    <property type="entry name" value="Aminotransferase_I/II_large"/>
</dbReference>
<dbReference type="InterPro" id="IPR015422">
    <property type="entry name" value="PyrdxlP-dep_Trfase_small"/>
</dbReference>
<proteinExistence type="inferred from homology"/>
<dbReference type="Pfam" id="PF00392">
    <property type="entry name" value="GntR"/>
    <property type="match status" value="1"/>
</dbReference>
<feature type="domain" description="HTH gntR-type" evidence="11">
    <location>
        <begin position="26"/>
        <end position="94"/>
    </location>
</feature>
<dbReference type="CDD" id="cd07377">
    <property type="entry name" value="WHTH_GntR"/>
    <property type="match status" value="1"/>
</dbReference>
<dbReference type="Pfam" id="PF00155">
    <property type="entry name" value="Aminotran_1_2"/>
    <property type="match status" value="1"/>
</dbReference>
<reference evidence="14" key="2">
    <citation type="submission" date="2015-07" db="EMBL/GenBank/DDBJ databases">
        <title>Draft Genome Sequences of Anaerolinea thermolimosa IMO-1, Bellilinea caldifistulae GOMI-1, Leptolinea tardivitalis YMTK-2, Levilinea saccharolytica KIBI-1,Longilinea arvoryzae KOME-1, Previously Described as Members of the Anaerolineaceae (Chloroflexi).</title>
        <authorList>
            <person name="Sekiguchi Y."/>
            <person name="Ohashi A."/>
            <person name="Matsuura N."/>
            <person name="Tourlousse M.D."/>
        </authorList>
    </citation>
    <scope>NUCLEOTIDE SEQUENCE [LARGE SCALE GENOMIC DNA]</scope>
    <source>
        <strain evidence="14">IMO-1</strain>
    </source>
</reference>
<keyword evidence="8" id="KW-0805">Transcription regulation</keyword>
<dbReference type="GO" id="GO:0003677">
    <property type="term" value="F:DNA binding"/>
    <property type="evidence" value="ECO:0007669"/>
    <property type="project" value="UniProtKB-KW"/>
</dbReference>
<dbReference type="EMBL" id="DF967966">
    <property type="protein sequence ID" value="GAP08383.1"/>
    <property type="molecule type" value="Genomic_DNA"/>
</dbReference>
<keyword evidence="7" id="KW-0663">Pyridoxal phosphate</keyword>
<keyword evidence="6 13" id="KW-0808">Transferase</keyword>
<dbReference type="Proteomes" id="UP000264141">
    <property type="component" value="Unassembled WGS sequence"/>
</dbReference>
<evidence type="ECO:0000313" key="12">
    <source>
        <dbReference type="EMBL" id="GAP08383.1"/>
    </source>
</evidence>
<keyword evidence="14" id="KW-1185">Reference proteome</keyword>
<dbReference type="InterPro" id="IPR015424">
    <property type="entry name" value="PyrdxlP-dep_Trfase"/>
</dbReference>
<evidence type="ECO:0000256" key="5">
    <source>
        <dbReference type="ARBA" id="ARBA00022576"/>
    </source>
</evidence>
<dbReference type="SUPFAM" id="SSF53383">
    <property type="entry name" value="PLP-dependent transferases"/>
    <property type="match status" value="1"/>
</dbReference>
<dbReference type="InterPro" id="IPR000524">
    <property type="entry name" value="Tscrpt_reg_HTH_GntR"/>
</dbReference>
<dbReference type="GO" id="GO:0030170">
    <property type="term" value="F:pyridoxal phosphate binding"/>
    <property type="evidence" value="ECO:0007669"/>
    <property type="project" value="InterPro"/>
</dbReference>
<evidence type="ECO:0000256" key="9">
    <source>
        <dbReference type="ARBA" id="ARBA00023125"/>
    </source>
</evidence>
<dbReference type="AlphaFoldDB" id="A0A3D1JFG6"/>
<accession>A0A3D1JFG6</accession>
<evidence type="ECO:0000256" key="8">
    <source>
        <dbReference type="ARBA" id="ARBA00023015"/>
    </source>
</evidence>
<keyword evidence="9" id="KW-0238">DNA-binding</keyword>
<gene>
    <name evidence="12" type="ORF">ATHL_03285</name>
    <name evidence="13" type="ORF">DEQ80_03810</name>
</gene>
<reference evidence="13 15" key="3">
    <citation type="journal article" date="2018" name="Nat. Biotechnol.">
        <title>A standardized bacterial taxonomy based on genome phylogeny substantially revises the tree of life.</title>
        <authorList>
            <person name="Parks D.H."/>
            <person name="Chuvochina M."/>
            <person name="Waite D.W."/>
            <person name="Rinke C."/>
            <person name="Skarshewski A."/>
            <person name="Chaumeil P.A."/>
            <person name="Hugenholtz P."/>
        </authorList>
    </citation>
    <scope>NUCLEOTIDE SEQUENCE [LARGE SCALE GENOMIC DNA]</scope>
    <source>
        <strain evidence="13">UBA8781</strain>
    </source>
</reference>
<dbReference type="Gene3D" id="3.90.1150.10">
    <property type="entry name" value="Aspartate Aminotransferase, domain 1"/>
    <property type="match status" value="1"/>
</dbReference>
<dbReference type="InterPro" id="IPR051446">
    <property type="entry name" value="HTH_trans_reg/aminotransferase"/>
</dbReference>
<dbReference type="Gene3D" id="3.40.640.10">
    <property type="entry name" value="Type I PLP-dependent aspartate aminotransferase-like (Major domain)"/>
    <property type="match status" value="1"/>
</dbReference>
<dbReference type="OrthoDB" id="9802328at2"/>
<name>A0A3D1JFG6_9CHLR</name>